<comment type="caution">
    <text evidence="1">The sequence shown here is derived from an EMBL/GenBank/DDBJ whole genome shotgun (WGS) entry which is preliminary data.</text>
</comment>
<accession>A0ACA9L4Y0</accession>
<proteinExistence type="predicted"/>
<dbReference type="Proteomes" id="UP000789920">
    <property type="component" value="Unassembled WGS sequence"/>
</dbReference>
<evidence type="ECO:0000313" key="2">
    <source>
        <dbReference type="Proteomes" id="UP000789920"/>
    </source>
</evidence>
<reference evidence="1" key="1">
    <citation type="submission" date="2021-06" db="EMBL/GenBank/DDBJ databases">
        <authorList>
            <person name="Kallberg Y."/>
            <person name="Tangrot J."/>
            <person name="Rosling A."/>
        </authorList>
    </citation>
    <scope>NUCLEOTIDE SEQUENCE</scope>
    <source>
        <strain evidence="1">MA461A</strain>
    </source>
</reference>
<evidence type="ECO:0000313" key="1">
    <source>
        <dbReference type="EMBL" id="CAG8509132.1"/>
    </source>
</evidence>
<keyword evidence="2" id="KW-1185">Reference proteome</keyword>
<organism evidence="1 2">
    <name type="scientific">Racocetra persica</name>
    <dbReference type="NCBI Taxonomy" id="160502"/>
    <lineage>
        <taxon>Eukaryota</taxon>
        <taxon>Fungi</taxon>
        <taxon>Fungi incertae sedis</taxon>
        <taxon>Mucoromycota</taxon>
        <taxon>Glomeromycotina</taxon>
        <taxon>Glomeromycetes</taxon>
        <taxon>Diversisporales</taxon>
        <taxon>Gigasporaceae</taxon>
        <taxon>Racocetra</taxon>
    </lineage>
</organism>
<sequence length="78" mass="9085">MKVFSNTPKKESMMATYPELKKYQPVRKAPNKVKQQLDDINDTRHQSTEQDTPNSKKKGHQLTKEALNWMTPMTNLLP</sequence>
<dbReference type="EMBL" id="CAJVQC010002301">
    <property type="protein sequence ID" value="CAG8509132.1"/>
    <property type="molecule type" value="Genomic_DNA"/>
</dbReference>
<protein>
    <submittedName>
        <fullName evidence="1">5045_t:CDS:1</fullName>
    </submittedName>
</protein>
<name>A0ACA9L4Y0_9GLOM</name>
<gene>
    <name evidence="1" type="ORF">RPERSI_LOCUS2178</name>
</gene>